<accession>A0ABT7F6N0</accession>
<dbReference type="Pfam" id="PF00440">
    <property type="entry name" value="TetR_N"/>
    <property type="match status" value="1"/>
</dbReference>
<feature type="region of interest" description="Disordered" evidence="3">
    <location>
        <begin position="1"/>
        <end position="26"/>
    </location>
</feature>
<protein>
    <submittedName>
        <fullName evidence="5">TetR/AcrR family transcriptional regulator</fullName>
    </submittedName>
</protein>
<evidence type="ECO:0000256" key="1">
    <source>
        <dbReference type="ARBA" id="ARBA00023125"/>
    </source>
</evidence>
<keyword evidence="6" id="KW-1185">Reference proteome</keyword>
<evidence type="ECO:0000313" key="6">
    <source>
        <dbReference type="Proteomes" id="UP001243757"/>
    </source>
</evidence>
<gene>
    <name evidence="5" type="ORF">QO033_20985</name>
</gene>
<dbReference type="Proteomes" id="UP001243757">
    <property type="component" value="Unassembled WGS sequence"/>
</dbReference>
<dbReference type="InterPro" id="IPR001647">
    <property type="entry name" value="HTH_TetR"/>
</dbReference>
<dbReference type="PROSITE" id="PS50977">
    <property type="entry name" value="HTH_TETR_2"/>
    <property type="match status" value="1"/>
</dbReference>
<dbReference type="RefSeq" id="WP_284482857.1">
    <property type="nucleotide sequence ID" value="NZ_JASNJD010000022.1"/>
</dbReference>
<reference evidence="5 6" key="1">
    <citation type="submission" date="2023-05" db="EMBL/GenBank/DDBJ databases">
        <title>Pseudodonghicola sp. nov.</title>
        <authorList>
            <person name="Huang J."/>
        </authorList>
    </citation>
    <scope>NUCLEOTIDE SEQUENCE [LARGE SCALE GENOMIC DNA]</scope>
    <source>
        <strain evidence="5 6">IC7</strain>
    </source>
</reference>
<dbReference type="PANTHER" id="PTHR30055:SF235">
    <property type="entry name" value="TRANSCRIPTIONAL REGULATORY PROTEIN"/>
    <property type="match status" value="1"/>
</dbReference>
<organism evidence="5 6">
    <name type="scientific">Pseudodonghicola flavimaris</name>
    <dbReference type="NCBI Taxonomy" id="3050036"/>
    <lineage>
        <taxon>Bacteria</taxon>
        <taxon>Pseudomonadati</taxon>
        <taxon>Pseudomonadota</taxon>
        <taxon>Alphaproteobacteria</taxon>
        <taxon>Rhodobacterales</taxon>
        <taxon>Paracoccaceae</taxon>
        <taxon>Pseudodonghicola</taxon>
    </lineage>
</organism>
<dbReference type="InterPro" id="IPR009057">
    <property type="entry name" value="Homeodomain-like_sf"/>
</dbReference>
<keyword evidence="1 2" id="KW-0238">DNA-binding</keyword>
<dbReference type="InterPro" id="IPR050109">
    <property type="entry name" value="HTH-type_TetR-like_transc_reg"/>
</dbReference>
<dbReference type="EMBL" id="JASNJD010000022">
    <property type="protein sequence ID" value="MDK3020165.1"/>
    <property type="molecule type" value="Genomic_DNA"/>
</dbReference>
<evidence type="ECO:0000313" key="5">
    <source>
        <dbReference type="EMBL" id="MDK3020165.1"/>
    </source>
</evidence>
<dbReference type="PRINTS" id="PR00455">
    <property type="entry name" value="HTHTETR"/>
</dbReference>
<evidence type="ECO:0000256" key="3">
    <source>
        <dbReference type="SAM" id="MobiDB-lite"/>
    </source>
</evidence>
<evidence type="ECO:0000256" key="2">
    <source>
        <dbReference type="PROSITE-ProRule" id="PRU00335"/>
    </source>
</evidence>
<evidence type="ECO:0000259" key="4">
    <source>
        <dbReference type="PROSITE" id="PS50977"/>
    </source>
</evidence>
<comment type="caution">
    <text evidence="5">The sequence shown here is derived from an EMBL/GenBank/DDBJ whole genome shotgun (WGS) entry which is preliminary data.</text>
</comment>
<dbReference type="SUPFAM" id="SSF46689">
    <property type="entry name" value="Homeodomain-like"/>
    <property type="match status" value="1"/>
</dbReference>
<name>A0ABT7F6N0_9RHOB</name>
<feature type="DNA-binding region" description="H-T-H motif" evidence="2">
    <location>
        <begin position="49"/>
        <end position="68"/>
    </location>
</feature>
<proteinExistence type="predicted"/>
<dbReference type="Gene3D" id="1.10.357.10">
    <property type="entry name" value="Tetracycline Repressor, domain 2"/>
    <property type="match status" value="1"/>
</dbReference>
<dbReference type="PANTHER" id="PTHR30055">
    <property type="entry name" value="HTH-TYPE TRANSCRIPTIONAL REGULATOR RUTR"/>
    <property type="match status" value="1"/>
</dbReference>
<feature type="domain" description="HTH tetR-type" evidence="4">
    <location>
        <begin position="26"/>
        <end position="86"/>
    </location>
</feature>
<sequence>MPRPAPKVSDQPDQDSGTSQHDRRSQAMRARICRAAIACLDRYGYAETSFARVQEKAGVSRGAITHHFPSKQALVAATALVLLSKALEPARNRDSSDAPMPVHALILASWDSVVNSAGGRAMVEILSACRSDRALHALLADKLHDWDRQSRRSITRHYVGTDAEDAELLWSIARSFLRGLILHEQFTADPAYLGRMVERFARMMETQLHLRPPG</sequence>